<dbReference type="Pfam" id="PF00501">
    <property type="entry name" value="AMP-binding"/>
    <property type="match status" value="1"/>
</dbReference>
<dbReference type="FunFam" id="3.40.50.12780:FF:000012">
    <property type="entry name" value="Non-ribosomal peptide synthetase"/>
    <property type="match status" value="1"/>
</dbReference>
<evidence type="ECO:0000256" key="3">
    <source>
        <dbReference type="ARBA" id="ARBA00022553"/>
    </source>
</evidence>
<evidence type="ECO:0000256" key="2">
    <source>
        <dbReference type="ARBA" id="ARBA00022450"/>
    </source>
</evidence>
<gene>
    <name evidence="6" type="ORF">J3U88_13160</name>
</gene>
<keyword evidence="7" id="KW-1185">Reference proteome</keyword>
<evidence type="ECO:0000313" key="7">
    <source>
        <dbReference type="Proteomes" id="UP000664417"/>
    </source>
</evidence>
<dbReference type="GO" id="GO:0072330">
    <property type="term" value="P:monocarboxylic acid biosynthetic process"/>
    <property type="evidence" value="ECO:0007669"/>
    <property type="project" value="UniProtKB-ARBA"/>
</dbReference>
<evidence type="ECO:0000256" key="4">
    <source>
        <dbReference type="SAM" id="MobiDB-lite"/>
    </source>
</evidence>
<dbReference type="InterPro" id="IPR023213">
    <property type="entry name" value="CAT-like_dom_sf"/>
</dbReference>
<dbReference type="Gene3D" id="3.30.559.10">
    <property type="entry name" value="Chloramphenicol acetyltransferase-like domain"/>
    <property type="match status" value="2"/>
</dbReference>
<dbReference type="PANTHER" id="PTHR45527:SF1">
    <property type="entry name" value="FATTY ACID SYNTHASE"/>
    <property type="match status" value="1"/>
</dbReference>
<comment type="cofactor">
    <cofactor evidence="1">
        <name>pantetheine 4'-phosphate</name>
        <dbReference type="ChEBI" id="CHEBI:47942"/>
    </cofactor>
</comment>
<dbReference type="InterPro" id="IPR009081">
    <property type="entry name" value="PP-bd_ACP"/>
</dbReference>
<dbReference type="InterPro" id="IPR000873">
    <property type="entry name" value="AMP-dep_synth/lig_dom"/>
</dbReference>
<proteinExistence type="predicted"/>
<dbReference type="InterPro" id="IPR020845">
    <property type="entry name" value="AMP-binding_CS"/>
</dbReference>
<feature type="region of interest" description="Disordered" evidence="4">
    <location>
        <begin position="1"/>
        <end position="23"/>
    </location>
</feature>
<dbReference type="GO" id="GO:0003824">
    <property type="term" value="F:catalytic activity"/>
    <property type="evidence" value="ECO:0007669"/>
    <property type="project" value="InterPro"/>
</dbReference>
<name>A0A8J7U5K4_9BACT</name>
<dbReference type="PROSITE" id="PS00012">
    <property type="entry name" value="PHOSPHOPANTETHEINE"/>
    <property type="match status" value="1"/>
</dbReference>
<dbReference type="InterPro" id="IPR025110">
    <property type="entry name" value="AMP-bd_C"/>
</dbReference>
<dbReference type="InterPro" id="IPR045851">
    <property type="entry name" value="AMP-bd_C_sf"/>
</dbReference>
<dbReference type="InterPro" id="IPR006162">
    <property type="entry name" value="Ppantetheine_attach_site"/>
</dbReference>
<dbReference type="GO" id="GO:0044550">
    <property type="term" value="P:secondary metabolite biosynthetic process"/>
    <property type="evidence" value="ECO:0007669"/>
    <property type="project" value="TreeGrafter"/>
</dbReference>
<dbReference type="Gene3D" id="3.40.50.12780">
    <property type="entry name" value="N-terminal domain of ligase-like"/>
    <property type="match status" value="1"/>
</dbReference>
<dbReference type="Proteomes" id="UP000664417">
    <property type="component" value="Unassembled WGS sequence"/>
</dbReference>
<dbReference type="SUPFAM" id="SSF56801">
    <property type="entry name" value="Acetyl-CoA synthetase-like"/>
    <property type="match status" value="1"/>
</dbReference>
<dbReference type="CDD" id="cd19531">
    <property type="entry name" value="LCL_NRPS-like"/>
    <property type="match status" value="1"/>
</dbReference>
<dbReference type="Gene3D" id="1.10.1200.10">
    <property type="entry name" value="ACP-like"/>
    <property type="match status" value="1"/>
</dbReference>
<organism evidence="6 7">
    <name type="scientific">Acanthopleuribacter pedis</name>
    <dbReference type="NCBI Taxonomy" id="442870"/>
    <lineage>
        <taxon>Bacteria</taxon>
        <taxon>Pseudomonadati</taxon>
        <taxon>Acidobacteriota</taxon>
        <taxon>Holophagae</taxon>
        <taxon>Acanthopleuribacterales</taxon>
        <taxon>Acanthopleuribacteraceae</taxon>
        <taxon>Acanthopleuribacter</taxon>
    </lineage>
</organism>
<dbReference type="Pfam" id="PF00550">
    <property type="entry name" value="PP-binding"/>
    <property type="match status" value="2"/>
</dbReference>
<dbReference type="InterPro" id="IPR010071">
    <property type="entry name" value="AA_adenyl_dom"/>
</dbReference>
<sequence>MNTDQIQGYELSPRQRDRHRAAGAHPACRDLQVALRFVGDVDRDALCAALEDLVAEHEILRTRFEKVPGMALPLQVIDDADTLVSVGNLACSEHDLGACFDTWRTSSDDGEIKVTFTLVDLVEGGFVVLMRLPFLVADRATVANIALYLRDHLGENLPEAAPLQYVDLADWLAEMLVSPENAAAQHHWRGLREQPAETARLPWRRGLAASQGFEPARCELTLDAAVQGWLENQSNPEQTLLAAWSVLLWRHGGNTRQRMLWTFDGRKFDELRDALGPLEQLLPLDLEPLAHQSFNNWVGQVGLVTKHAALCSESYGYDAADQGSEAVVFRYEPNRDHDSGPIRVSLLAVQGDAQPYSLQCVATETTQGFKLQLAFDRNQNHADDVAWLGLRFGELLQQLAAGDEQPLAALRRLPVNEVPARPAMPGDHDLFAVFAAQARAFPNRTVLLWQDETLCYGDLHRAAGQLAAHLRAGHGIGPEQCVALCLERSPRMVIAVLAVHQCGAAFLPLDPDHPPQRLAEVAAQAGANLCLTHAPTRDRCKALDVPLLDLDHLEPSEAPTWSRAIQGDNLAYVIATSGSSGTPKLVGNSFAGLANRIHWMQHHYGLDADAVVLQKTPLSFDVALWELFWPLCHGAGLALAPHDGHRDPAVLADCIRRHQVNVLHFVPSMLSAFLQEDRGPLPSLDLVVAGGEAVTPAMRDRFYAAYPQARLEQSYGPTEASIAVCAHRVAADSGETPIPIGQNIPGSAAHVLDADLNPVPDGTIGDLYLAGLCLARGYLGRGDLTAAAYLPSPFSSRGERMYRTGDRALRRADGKLVFAGRNDHQIKLRGYRMELGEIEQTLLTHAGAAAAVVDVWRHEQGEALTAWFVPAPGAADTGEASLRDTLVQRLPHYMVPTHFVRLDQLPTTANGKTDRRALPAPSLAGGDIEQARNPREETLCAIWRELLPRFDGHIHRNFFDCGGHSLTATRVIAQAREHFAVALSVRHMFEAPTVARLAELVAELQQSGQTLLPPLNPAPTEVPLPLSFAQQRLWFLQACHPGSSAYNIPAALRLRGKLNQAALRDALATLIARHPILRTRFVGDEQATQQIIDPVQPFALPLEDLSAEDRETREQRCQALVERETTHAFDLAGEQQLRALLIRNSADDHVLVVTLHHIACDGWSSSLLIRELSDGYRRCLEPNPVHPAPAKLHYADFAWWQRSEAGTAHLDRQRDYWHQQLADLGEPLRLPGDFSRPKAFTDAGHILRFSLPAPLVQALRSLARNHDATLFMVLLGAFKWWLHQLSGAVDLCVGTPSAGRNRAELETMIGMFVNTLVLRGKVDMAESFPAWLARVKNTTLDGFANQDVPFEALVDRYQPERRLDTTPLFQVMFVLQNTPDGTLALPGLSWESMDVPRDAARFDLTLSVNEQPDGVTASLEYRTDLWTAATMTRWWQHYLKLLDDLVQSPQRPLSQRPLPYAAGVIPLAPARVAPLAVRGYGLDPDRLARDLAVYCRAESAQLQTTVNGRGEPQLVAYLVHPDPNLDLDAVKRKWNQSLPLAIQWNNLVAVDALPNDDEAPPLSGDYAEPVTHLEMDVTEVWQDVLAVEPIGLHDDFGELGGHPDLARLLARRLAERFARPIPVETVLAHATVARFSAWLLTQQTAGDTAALIQLLDQLEQDTTQPTQDFPGNHATHVEET</sequence>
<dbReference type="PROSITE" id="PS50075">
    <property type="entry name" value="CARRIER"/>
    <property type="match status" value="2"/>
</dbReference>
<dbReference type="GO" id="GO:0005737">
    <property type="term" value="C:cytoplasm"/>
    <property type="evidence" value="ECO:0007669"/>
    <property type="project" value="TreeGrafter"/>
</dbReference>
<dbReference type="RefSeq" id="WP_207859237.1">
    <property type="nucleotide sequence ID" value="NZ_JAFREP010000011.1"/>
</dbReference>
<dbReference type="SUPFAM" id="SSF52777">
    <property type="entry name" value="CoA-dependent acyltransferases"/>
    <property type="match status" value="4"/>
</dbReference>
<protein>
    <submittedName>
        <fullName evidence="6">Amino acid adenylation domain-containing protein</fullName>
    </submittedName>
</protein>
<dbReference type="InterPro" id="IPR042099">
    <property type="entry name" value="ANL_N_sf"/>
</dbReference>
<accession>A0A8J7U5K4</accession>
<dbReference type="SUPFAM" id="SSF47336">
    <property type="entry name" value="ACP-like"/>
    <property type="match status" value="2"/>
</dbReference>
<evidence type="ECO:0000256" key="1">
    <source>
        <dbReference type="ARBA" id="ARBA00001957"/>
    </source>
</evidence>
<dbReference type="PANTHER" id="PTHR45527">
    <property type="entry name" value="NONRIBOSOMAL PEPTIDE SYNTHETASE"/>
    <property type="match status" value="1"/>
</dbReference>
<reference evidence="6" key="1">
    <citation type="submission" date="2021-03" db="EMBL/GenBank/DDBJ databases">
        <authorList>
            <person name="Wang G."/>
        </authorList>
    </citation>
    <scope>NUCLEOTIDE SEQUENCE</scope>
    <source>
        <strain evidence="6">KCTC 12899</strain>
    </source>
</reference>
<dbReference type="InterPro" id="IPR020806">
    <property type="entry name" value="PKS_PP-bd"/>
</dbReference>
<dbReference type="InterPro" id="IPR029058">
    <property type="entry name" value="AB_hydrolase_fold"/>
</dbReference>
<evidence type="ECO:0000259" key="5">
    <source>
        <dbReference type="PROSITE" id="PS50075"/>
    </source>
</evidence>
<dbReference type="SMART" id="SM00823">
    <property type="entry name" value="PKS_PP"/>
    <property type="match status" value="1"/>
</dbReference>
<feature type="domain" description="Carrier" evidence="5">
    <location>
        <begin position="1568"/>
        <end position="1643"/>
    </location>
</feature>
<dbReference type="InterPro" id="IPR001242">
    <property type="entry name" value="Condensation_dom"/>
</dbReference>
<dbReference type="Pfam" id="PF00668">
    <property type="entry name" value="Condensation"/>
    <property type="match status" value="2"/>
</dbReference>
<dbReference type="FunFam" id="1.10.1200.10:FF:000016">
    <property type="entry name" value="Non-ribosomal peptide synthase"/>
    <property type="match status" value="1"/>
</dbReference>
<keyword evidence="3" id="KW-0597">Phosphoprotein</keyword>
<feature type="domain" description="Carrier" evidence="5">
    <location>
        <begin position="930"/>
        <end position="1005"/>
    </location>
</feature>
<dbReference type="InterPro" id="IPR036736">
    <property type="entry name" value="ACP-like_sf"/>
</dbReference>
<dbReference type="GO" id="GO:0031177">
    <property type="term" value="F:phosphopantetheine binding"/>
    <property type="evidence" value="ECO:0007669"/>
    <property type="project" value="InterPro"/>
</dbReference>
<dbReference type="Gene3D" id="3.40.50.1820">
    <property type="entry name" value="alpha/beta hydrolase"/>
    <property type="match status" value="1"/>
</dbReference>
<keyword evidence="2" id="KW-0596">Phosphopantetheine</keyword>
<dbReference type="GO" id="GO:0043041">
    <property type="term" value="P:amino acid activation for nonribosomal peptide biosynthetic process"/>
    <property type="evidence" value="ECO:0007669"/>
    <property type="project" value="TreeGrafter"/>
</dbReference>
<dbReference type="NCBIfam" id="TIGR01733">
    <property type="entry name" value="AA-adenyl-dom"/>
    <property type="match status" value="1"/>
</dbReference>
<dbReference type="Gene3D" id="3.30.300.30">
    <property type="match status" value="1"/>
</dbReference>
<dbReference type="Pfam" id="PF13193">
    <property type="entry name" value="AMP-binding_C"/>
    <property type="match status" value="1"/>
</dbReference>
<dbReference type="EMBL" id="JAFREP010000011">
    <property type="protein sequence ID" value="MBO1319416.1"/>
    <property type="molecule type" value="Genomic_DNA"/>
</dbReference>
<comment type="caution">
    <text evidence="6">The sequence shown here is derived from an EMBL/GenBank/DDBJ whole genome shotgun (WGS) entry which is preliminary data.</text>
</comment>
<dbReference type="PROSITE" id="PS00455">
    <property type="entry name" value="AMP_BINDING"/>
    <property type="match status" value="1"/>
</dbReference>
<evidence type="ECO:0000313" key="6">
    <source>
        <dbReference type="EMBL" id="MBO1319416.1"/>
    </source>
</evidence>
<dbReference type="Gene3D" id="3.30.559.30">
    <property type="entry name" value="Nonribosomal peptide synthetase, condensation domain"/>
    <property type="match status" value="2"/>
</dbReference>